<evidence type="ECO:0000256" key="2">
    <source>
        <dbReference type="ARBA" id="ARBA00022806"/>
    </source>
</evidence>
<dbReference type="InterPro" id="IPR011545">
    <property type="entry name" value="DEAD/DEAH_box_helicase_dom"/>
</dbReference>
<name>A0A7R8VES3_TIMDO</name>
<dbReference type="InterPro" id="IPR027417">
    <property type="entry name" value="P-loop_NTPase"/>
</dbReference>
<protein>
    <recommendedName>
        <fullName evidence="3">Helicase ATP-binding domain-containing protein</fullName>
    </recommendedName>
</protein>
<dbReference type="GO" id="GO:0016787">
    <property type="term" value="F:hydrolase activity"/>
    <property type="evidence" value="ECO:0007669"/>
    <property type="project" value="UniProtKB-KW"/>
</dbReference>
<dbReference type="GO" id="GO:0005524">
    <property type="term" value="F:ATP binding"/>
    <property type="evidence" value="ECO:0007669"/>
    <property type="project" value="InterPro"/>
</dbReference>
<dbReference type="GO" id="GO:0004386">
    <property type="term" value="F:helicase activity"/>
    <property type="evidence" value="ECO:0007669"/>
    <property type="project" value="UniProtKB-KW"/>
</dbReference>
<dbReference type="GO" id="GO:0010468">
    <property type="term" value="P:regulation of gene expression"/>
    <property type="evidence" value="ECO:0007669"/>
    <property type="project" value="UniProtKB-ARBA"/>
</dbReference>
<dbReference type="AlphaFoldDB" id="A0A7R8VES3"/>
<dbReference type="PANTHER" id="PTHR47958">
    <property type="entry name" value="ATP-DEPENDENT RNA HELICASE DBP3"/>
    <property type="match status" value="1"/>
</dbReference>
<dbReference type="InterPro" id="IPR000629">
    <property type="entry name" value="RNA-helicase_DEAD-box_CS"/>
</dbReference>
<organism evidence="4">
    <name type="scientific">Timema douglasi</name>
    <name type="common">Walking stick</name>
    <dbReference type="NCBI Taxonomy" id="61478"/>
    <lineage>
        <taxon>Eukaryota</taxon>
        <taxon>Metazoa</taxon>
        <taxon>Ecdysozoa</taxon>
        <taxon>Arthropoda</taxon>
        <taxon>Hexapoda</taxon>
        <taxon>Insecta</taxon>
        <taxon>Pterygota</taxon>
        <taxon>Neoptera</taxon>
        <taxon>Polyneoptera</taxon>
        <taxon>Phasmatodea</taxon>
        <taxon>Timematodea</taxon>
        <taxon>Timematoidea</taxon>
        <taxon>Timematidae</taxon>
        <taxon>Timema</taxon>
    </lineage>
</organism>
<keyword evidence="2" id="KW-0547">Nucleotide-binding</keyword>
<evidence type="ECO:0000256" key="1">
    <source>
        <dbReference type="ARBA" id="ARBA00022801"/>
    </source>
</evidence>
<proteinExistence type="predicted"/>
<dbReference type="PROSITE" id="PS51192">
    <property type="entry name" value="HELICASE_ATP_BIND_1"/>
    <property type="match status" value="1"/>
</dbReference>
<dbReference type="PROSITE" id="PS00039">
    <property type="entry name" value="DEAD_ATP_HELICASE"/>
    <property type="match status" value="1"/>
</dbReference>
<dbReference type="Gene3D" id="3.40.50.300">
    <property type="entry name" value="P-loop containing nucleotide triphosphate hydrolases"/>
    <property type="match status" value="1"/>
</dbReference>
<keyword evidence="2" id="KW-0067">ATP-binding</keyword>
<keyword evidence="2" id="KW-0347">Helicase</keyword>
<dbReference type="GO" id="GO:0003676">
    <property type="term" value="F:nucleic acid binding"/>
    <property type="evidence" value="ECO:0007669"/>
    <property type="project" value="InterPro"/>
</dbReference>
<dbReference type="Pfam" id="PF00270">
    <property type="entry name" value="DEAD"/>
    <property type="match status" value="1"/>
</dbReference>
<evidence type="ECO:0000259" key="3">
    <source>
        <dbReference type="PROSITE" id="PS51192"/>
    </source>
</evidence>
<gene>
    <name evidence="4" type="ORF">TDIB3V08_LOCUS3112</name>
</gene>
<dbReference type="EMBL" id="OA565323">
    <property type="protein sequence ID" value="CAD7196782.1"/>
    <property type="molecule type" value="Genomic_DNA"/>
</dbReference>
<keyword evidence="1" id="KW-0378">Hydrolase</keyword>
<feature type="domain" description="Helicase ATP-binding" evidence="3">
    <location>
        <begin position="1"/>
        <end position="103"/>
    </location>
</feature>
<evidence type="ECO:0000313" key="4">
    <source>
        <dbReference type="EMBL" id="CAD7196782.1"/>
    </source>
</evidence>
<dbReference type="InterPro" id="IPR014001">
    <property type="entry name" value="Helicase_ATP-bd"/>
</dbReference>
<dbReference type="SUPFAM" id="SSF52540">
    <property type="entry name" value="P-loop containing nucleoside triphosphate hydrolases"/>
    <property type="match status" value="1"/>
</dbReference>
<accession>A0A7R8VES3</accession>
<reference evidence="4" key="1">
    <citation type="submission" date="2020-11" db="EMBL/GenBank/DDBJ databases">
        <authorList>
            <person name="Tran Van P."/>
        </authorList>
    </citation>
    <scope>NUCLEOTIDE SEQUENCE</scope>
</reference>
<sequence length="131" mass="15270">MQEELNSCLDVCRCVILSEEWRCVSQLPGVSLTCWSVGNTNLKRCTYLVLDEADRMLDMGFEPQIRKILEQIRPDRQTLMWSATWPKEVRNLAEEFLTDYIQINVGSLQLSANHNILQIVDVCQEHEKQQK</sequence>